<proteinExistence type="predicted"/>
<reference evidence="2" key="2">
    <citation type="journal article" date="2015" name="Data Brief">
        <title>Shoot transcriptome of the giant reed, Arundo donax.</title>
        <authorList>
            <person name="Barrero R.A."/>
            <person name="Guerrero F.D."/>
            <person name="Moolhuijzen P."/>
            <person name="Goolsby J.A."/>
            <person name="Tidwell J."/>
            <person name="Bellgard S.E."/>
            <person name="Bellgard M.I."/>
        </authorList>
    </citation>
    <scope>NUCLEOTIDE SEQUENCE</scope>
    <source>
        <tissue evidence="2">Shoot tissue taken approximately 20 cm above the soil surface</tissue>
    </source>
</reference>
<dbReference type="EMBL" id="GBRH01231264">
    <property type="protein sequence ID" value="JAD66631.1"/>
    <property type="molecule type" value="Transcribed_RNA"/>
</dbReference>
<feature type="region of interest" description="Disordered" evidence="1">
    <location>
        <begin position="20"/>
        <end position="52"/>
    </location>
</feature>
<evidence type="ECO:0000256" key="1">
    <source>
        <dbReference type="SAM" id="MobiDB-lite"/>
    </source>
</evidence>
<dbReference type="AlphaFoldDB" id="A0A0A9BTM3"/>
<accession>A0A0A9BTM3</accession>
<organism evidence="2">
    <name type="scientific">Arundo donax</name>
    <name type="common">Giant reed</name>
    <name type="synonym">Donax arundinaceus</name>
    <dbReference type="NCBI Taxonomy" id="35708"/>
    <lineage>
        <taxon>Eukaryota</taxon>
        <taxon>Viridiplantae</taxon>
        <taxon>Streptophyta</taxon>
        <taxon>Embryophyta</taxon>
        <taxon>Tracheophyta</taxon>
        <taxon>Spermatophyta</taxon>
        <taxon>Magnoliopsida</taxon>
        <taxon>Liliopsida</taxon>
        <taxon>Poales</taxon>
        <taxon>Poaceae</taxon>
        <taxon>PACMAD clade</taxon>
        <taxon>Arundinoideae</taxon>
        <taxon>Arundineae</taxon>
        <taxon>Arundo</taxon>
    </lineage>
</organism>
<evidence type="ECO:0000313" key="2">
    <source>
        <dbReference type="EMBL" id="JAD66631.1"/>
    </source>
</evidence>
<protein>
    <submittedName>
        <fullName evidence="2">Uncharacterized protein</fullName>
    </submittedName>
</protein>
<feature type="compositionally biased region" description="Low complexity" evidence="1">
    <location>
        <begin position="42"/>
        <end position="52"/>
    </location>
</feature>
<sequence length="52" mass="5482">MTSPTSTARRSSLIPAFFHAAGGQAPPRPRHFPPCSDPQDPAASSASSRWCS</sequence>
<name>A0A0A9BTM3_ARUDO</name>
<reference evidence="2" key="1">
    <citation type="submission" date="2014-09" db="EMBL/GenBank/DDBJ databases">
        <authorList>
            <person name="Magalhaes I.L.F."/>
            <person name="Oliveira U."/>
            <person name="Santos F.R."/>
            <person name="Vidigal T.H.D.A."/>
            <person name="Brescovit A.D."/>
            <person name="Santos A.J."/>
        </authorList>
    </citation>
    <scope>NUCLEOTIDE SEQUENCE</scope>
    <source>
        <tissue evidence="2">Shoot tissue taken approximately 20 cm above the soil surface</tissue>
    </source>
</reference>